<dbReference type="PANTHER" id="PTHR22847:SF746">
    <property type="entry name" value="OS01G0185400 PROTEIN"/>
    <property type="match status" value="1"/>
</dbReference>
<dbReference type="SUPFAM" id="SSF50978">
    <property type="entry name" value="WD40 repeat-like"/>
    <property type="match status" value="1"/>
</dbReference>
<dbReference type="Proteomes" id="UP000187406">
    <property type="component" value="Unassembled WGS sequence"/>
</dbReference>
<comment type="caution">
    <text evidence="4">The sequence shown here is derived from an EMBL/GenBank/DDBJ whole genome shotgun (WGS) entry which is preliminary data.</text>
</comment>
<keyword evidence="5" id="KW-1185">Reference proteome</keyword>
<dbReference type="STRING" id="3775.A0A1Q3BQC0"/>
<dbReference type="PROSITE" id="PS50082">
    <property type="entry name" value="WD_REPEATS_2"/>
    <property type="match status" value="2"/>
</dbReference>
<dbReference type="InterPro" id="IPR036322">
    <property type="entry name" value="WD40_repeat_dom_sf"/>
</dbReference>
<organism evidence="4 5">
    <name type="scientific">Cephalotus follicularis</name>
    <name type="common">Albany pitcher plant</name>
    <dbReference type="NCBI Taxonomy" id="3775"/>
    <lineage>
        <taxon>Eukaryota</taxon>
        <taxon>Viridiplantae</taxon>
        <taxon>Streptophyta</taxon>
        <taxon>Embryophyta</taxon>
        <taxon>Tracheophyta</taxon>
        <taxon>Spermatophyta</taxon>
        <taxon>Magnoliopsida</taxon>
        <taxon>eudicotyledons</taxon>
        <taxon>Gunneridae</taxon>
        <taxon>Pentapetalae</taxon>
        <taxon>rosids</taxon>
        <taxon>fabids</taxon>
        <taxon>Oxalidales</taxon>
        <taxon>Cephalotaceae</taxon>
        <taxon>Cephalotus</taxon>
    </lineage>
</organism>
<dbReference type="InterPro" id="IPR019775">
    <property type="entry name" value="WD40_repeat_CS"/>
</dbReference>
<dbReference type="EMBL" id="BDDD01000793">
    <property type="protein sequence ID" value="GAV70257.1"/>
    <property type="molecule type" value="Genomic_DNA"/>
</dbReference>
<dbReference type="Pfam" id="PF00400">
    <property type="entry name" value="WD40"/>
    <property type="match status" value="2"/>
</dbReference>
<dbReference type="PANTHER" id="PTHR22847">
    <property type="entry name" value="WD40 REPEAT PROTEIN"/>
    <property type="match status" value="1"/>
</dbReference>
<dbReference type="PROSITE" id="PS00678">
    <property type="entry name" value="WD_REPEATS_1"/>
    <property type="match status" value="1"/>
</dbReference>
<dbReference type="InterPro" id="IPR036047">
    <property type="entry name" value="F-box-like_dom_sf"/>
</dbReference>
<feature type="non-terminal residue" evidence="4">
    <location>
        <position position="484"/>
    </location>
</feature>
<feature type="repeat" description="WD" evidence="3">
    <location>
        <begin position="241"/>
        <end position="283"/>
    </location>
</feature>
<proteinExistence type="predicted"/>
<gene>
    <name evidence="4" type="ORF">CFOL_v3_13755</name>
</gene>
<keyword evidence="2" id="KW-0677">Repeat</keyword>
<dbReference type="PROSITE" id="PS50294">
    <property type="entry name" value="WD_REPEATS_REGION"/>
    <property type="match status" value="1"/>
</dbReference>
<dbReference type="AlphaFoldDB" id="A0A1Q3BQC0"/>
<dbReference type="Gene3D" id="2.130.10.10">
    <property type="entry name" value="YVTN repeat-like/Quinoprotein amine dehydrogenase"/>
    <property type="match status" value="2"/>
</dbReference>
<dbReference type="Gene3D" id="1.20.1280.50">
    <property type="match status" value="1"/>
</dbReference>
<evidence type="ECO:0000313" key="5">
    <source>
        <dbReference type="Proteomes" id="UP000187406"/>
    </source>
</evidence>
<dbReference type="InParanoid" id="A0A1Q3BQC0"/>
<evidence type="ECO:0000256" key="3">
    <source>
        <dbReference type="PROSITE-ProRule" id="PRU00221"/>
    </source>
</evidence>
<evidence type="ECO:0000256" key="1">
    <source>
        <dbReference type="ARBA" id="ARBA00022574"/>
    </source>
</evidence>
<evidence type="ECO:0000313" key="4">
    <source>
        <dbReference type="EMBL" id="GAV70257.1"/>
    </source>
</evidence>
<keyword evidence="1 3" id="KW-0853">WD repeat</keyword>
<reference evidence="5" key="1">
    <citation type="submission" date="2016-04" db="EMBL/GenBank/DDBJ databases">
        <title>Cephalotus genome sequencing.</title>
        <authorList>
            <person name="Fukushima K."/>
            <person name="Hasebe M."/>
            <person name="Fang X."/>
        </authorList>
    </citation>
    <scope>NUCLEOTIDE SEQUENCE [LARGE SCALE GENOMIC DNA]</scope>
    <source>
        <strain evidence="5">cv. St1</strain>
    </source>
</reference>
<dbReference type="SMART" id="SM00320">
    <property type="entry name" value="WD40"/>
    <property type="match status" value="5"/>
</dbReference>
<protein>
    <submittedName>
        <fullName evidence="4">WD40 domain-containing protein</fullName>
    </submittedName>
</protein>
<dbReference type="SUPFAM" id="SSF81383">
    <property type="entry name" value="F-box domain"/>
    <property type="match status" value="1"/>
</dbReference>
<accession>A0A1Q3BQC0</accession>
<name>A0A1Q3BQC0_CEPFO</name>
<sequence length="484" mass="53439">NNATTTMTITDLNDDSLAHCASYLSLQDISNVAMSCHSLQRAAYSDSIWQRLFREQWPQELPVSSSRASGVREAYLSRHTVEQFKFVDPLLAIFYTEPKPFYTLLLGKNDIIFSQDSSIRMMKPDSFLSGRDSFLILNDHNAHITCMRLYPLSETSLIRTGAQGKDLLVTSSADHSFRLWWKGSYQRCCRGHNGPVSTLSDQLLGDSNGKLLASSGEDGTIRLWSLSSSGKCGKHALKATFYRHEKPVKLVSVSGHSTSLLVTISNDSKVRVWDTTTSSAVCSSSCVGMTSLTGSPVDMKCHESLLYVASGSSVVTIDLRTMKKVTTRAIYQPLCSLAIMPIKSLICTGGIDKAILWDIRRSQETLNLKPMTELDGHTGPVTLLHMDPYKIVTGGPDDLNINIWGPGTATQTNSFSCFHPEEANTTYGCSAMAVNGCQIVTASYGVEQGVVRYWDFSKLSYPVAEYENEIGSKFWAPRSYLETD</sequence>
<evidence type="ECO:0000256" key="2">
    <source>
        <dbReference type="ARBA" id="ARBA00022737"/>
    </source>
</evidence>
<dbReference type="InterPro" id="IPR015943">
    <property type="entry name" value="WD40/YVTN_repeat-like_dom_sf"/>
</dbReference>
<feature type="non-terminal residue" evidence="4">
    <location>
        <position position="1"/>
    </location>
</feature>
<feature type="repeat" description="WD" evidence="3">
    <location>
        <begin position="208"/>
        <end position="228"/>
    </location>
</feature>
<dbReference type="OrthoDB" id="727118at2759"/>
<dbReference type="InterPro" id="IPR001680">
    <property type="entry name" value="WD40_rpt"/>
</dbReference>